<keyword evidence="2" id="KW-1185">Reference proteome</keyword>
<reference evidence="1 2" key="1">
    <citation type="submission" date="2017-03" db="EMBL/GenBank/DDBJ databases">
        <authorList>
            <person name="Afonso C.L."/>
            <person name="Miller P.J."/>
            <person name="Scott M.A."/>
            <person name="Spackman E."/>
            <person name="Goraichik I."/>
            <person name="Dimitrov K.M."/>
            <person name="Suarez D.L."/>
            <person name="Swayne D.E."/>
        </authorList>
    </citation>
    <scope>NUCLEOTIDE SEQUENCE [LARGE SCALE GENOMIC DNA]</scope>
    <source>
        <strain evidence="1 2">CECT 7691</strain>
    </source>
</reference>
<dbReference type="EMBL" id="FWFR01000006">
    <property type="protein sequence ID" value="SLN77271.1"/>
    <property type="molecule type" value="Genomic_DNA"/>
</dbReference>
<protein>
    <recommendedName>
        <fullName evidence="3">MarR family transcriptional regulator</fullName>
    </recommendedName>
</protein>
<evidence type="ECO:0000313" key="2">
    <source>
        <dbReference type="Proteomes" id="UP000193200"/>
    </source>
</evidence>
<organism evidence="1 2">
    <name type="scientific">Oceanibacterium hippocampi</name>
    <dbReference type="NCBI Taxonomy" id="745714"/>
    <lineage>
        <taxon>Bacteria</taxon>
        <taxon>Pseudomonadati</taxon>
        <taxon>Pseudomonadota</taxon>
        <taxon>Alphaproteobacteria</taxon>
        <taxon>Sneathiellales</taxon>
        <taxon>Sneathiellaceae</taxon>
        <taxon>Oceanibacterium</taxon>
    </lineage>
</organism>
<dbReference type="Proteomes" id="UP000193200">
    <property type="component" value="Unassembled WGS sequence"/>
</dbReference>
<dbReference type="RefSeq" id="WP_085885694.1">
    <property type="nucleotide sequence ID" value="NZ_FWFR01000006.1"/>
</dbReference>
<proteinExistence type="predicted"/>
<dbReference type="AlphaFoldDB" id="A0A1Y5TYZ3"/>
<sequence>MNAITNGQMFELMRLWRDLGGAGSMAERGLADAALSALVQHGLVERHAGKAPGRVVFIITRAGQWAASHWYSTTAAGLMNRTVAEVDGCA</sequence>
<evidence type="ECO:0008006" key="3">
    <source>
        <dbReference type="Google" id="ProtNLM"/>
    </source>
</evidence>
<evidence type="ECO:0000313" key="1">
    <source>
        <dbReference type="EMBL" id="SLN77271.1"/>
    </source>
</evidence>
<gene>
    <name evidence="1" type="ORF">OCH7691_04364</name>
</gene>
<name>A0A1Y5TYZ3_9PROT</name>
<dbReference type="InParanoid" id="A0A1Y5TYZ3"/>
<accession>A0A1Y5TYZ3</accession>